<protein>
    <recommendedName>
        <fullName evidence="1">Gp28/Gp37-like domain-containing protein</fullName>
    </recommendedName>
</protein>
<dbReference type="EMBL" id="SMZX01000002">
    <property type="protein sequence ID" value="TDL43828.1"/>
    <property type="molecule type" value="Genomic_DNA"/>
</dbReference>
<dbReference type="Pfam" id="PF14594">
    <property type="entry name" value="Sipho_Gp37"/>
    <property type="match status" value="1"/>
</dbReference>
<dbReference type="Proteomes" id="UP000295633">
    <property type="component" value="Unassembled WGS sequence"/>
</dbReference>
<evidence type="ECO:0000259" key="1">
    <source>
        <dbReference type="Pfam" id="PF14594"/>
    </source>
</evidence>
<comment type="caution">
    <text evidence="2">The sequence shown here is derived from an EMBL/GenBank/DDBJ whole genome shotgun (WGS) entry which is preliminary data.</text>
</comment>
<dbReference type="InterPro" id="IPR029432">
    <property type="entry name" value="Gp28/Gp37-like_dom"/>
</dbReference>
<accession>A0A4R5YHG1</accession>
<dbReference type="RefSeq" id="WP_133399829.1">
    <property type="nucleotide sequence ID" value="NZ_SMZX01000002.1"/>
</dbReference>
<evidence type="ECO:0000313" key="2">
    <source>
        <dbReference type="EMBL" id="TDL43828.1"/>
    </source>
</evidence>
<gene>
    <name evidence="2" type="ORF">E2R54_11605</name>
</gene>
<reference evidence="2 3" key="1">
    <citation type="submission" date="2019-03" db="EMBL/GenBank/DDBJ databases">
        <title>Genome Sequencing and Assembly of Various Microbes Isolated from Partially Reclaimed Soil and Acid Mine Drainage (AMD) Site.</title>
        <authorList>
            <person name="Steinbock B."/>
            <person name="Bechtold R."/>
            <person name="Sevigny J.L."/>
            <person name="Thomas D."/>
            <person name="Cuthill L.R."/>
            <person name="Aveiro Johannsen E.J."/>
            <person name="Thomas K."/>
            <person name="Ghosh A."/>
        </authorList>
    </citation>
    <scope>NUCLEOTIDE SEQUENCE [LARGE SCALE GENOMIC DNA]</scope>
    <source>
        <strain evidence="2 3">F-B2</strain>
    </source>
</reference>
<feature type="domain" description="Gp28/Gp37-like" evidence="1">
    <location>
        <begin position="31"/>
        <end position="353"/>
    </location>
</feature>
<sequence>MRTRSYVLGEVTDSQGVFLGSIHPVEAECFLRLNAASTAQLTVSDRHPMVATILDPGVEGLRARLWLIRFTDSTVLKHRLLEGQIGNPTGSGRRHEVTIPVVDDWEWLTQIQAVPNPASPISAQGAEYAHYVGPSDTRALEAIAANAKRLGLPWNVAASEGLGTDGSTDLRIEPLATVAEALSRDRLRLGFARRMDELEWDVTVTREGAYPRPLTPQSGILADWEFLLQRSTRTREIVGGAGNGAARELAVVVDAAREAAVGRVMEGFTNAQGAQAGADLAPYGRDSLRDAGKKASIVTELRETSWFRFPDTYNIGTGVVLQPIPTLAIEEVITEIAITYPRDGALSIIPKAGTANADPEARLVKHIGALTAAARRAERR</sequence>
<dbReference type="AlphaFoldDB" id="A0A4R5YHG1"/>
<proteinExistence type="predicted"/>
<organism evidence="2 3">
    <name type="scientific">Microbacterium oleivorans</name>
    <dbReference type="NCBI Taxonomy" id="273677"/>
    <lineage>
        <taxon>Bacteria</taxon>
        <taxon>Bacillati</taxon>
        <taxon>Actinomycetota</taxon>
        <taxon>Actinomycetes</taxon>
        <taxon>Micrococcales</taxon>
        <taxon>Microbacteriaceae</taxon>
        <taxon>Microbacterium</taxon>
    </lineage>
</organism>
<name>A0A4R5YHG1_9MICO</name>
<evidence type="ECO:0000313" key="3">
    <source>
        <dbReference type="Proteomes" id="UP000295633"/>
    </source>
</evidence>